<dbReference type="InterPro" id="IPR010730">
    <property type="entry name" value="HET"/>
</dbReference>
<protein>
    <recommendedName>
        <fullName evidence="1">Heterokaryon incompatibility domain-containing protein</fullName>
    </recommendedName>
</protein>
<gene>
    <name evidence="2" type="ORF">TRIVIDRAFT_153219</name>
</gene>
<dbReference type="Proteomes" id="UP000007115">
    <property type="component" value="Unassembled WGS sequence"/>
</dbReference>
<proteinExistence type="predicted"/>
<evidence type="ECO:0000259" key="1">
    <source>
        <dbReference type="Pfam" id="PF06985"/>
    </source>
</evidence>
<accession>G9MWZ1</accession>
<comment type="caution">
    <text evidence="2">The sequence shown here is derived from an EMBL/GenBank/DDBJ whole genome shotgun (WGS) entry which is preliminary data.</text>
</comment>
<dbReference type="InParanoid" id="G9MWZ1"/>
<sequence length="337" mass="37744">MANCYDAVNGQKYPGPSLPTLNHIRLVSLLPGSTNTITCELITVDIDSAPKYEALSYTWGNAFDRQAIRIQNTVLQQSAELLATSNCLSALRRLRYRDQSRMLWIDSLSINQLDVSEKNHQITLMSKIFSQAANVIIYLGEPADNSDLAIEFITECDNPSTETTSLSYPNTELLTGALYSFFHRPWFTRVWVIQEVVLSNTALAYCGEKTIPWSAIQSFKDWNIASRRLQQLPFIISASKESLIKGNVESSIFTALNRTRHCDATNQRDKVYALLPLFQSLSKQFNIIPKYGDTVAKVYTDCAIALLPECGFKLLSAVQGKSSIGNLPSWVPDWSIP</sequence>
<dbReference type="OMA" id="PDWTSNK"/>
<dbReference type="AlphaFoldDB" id="G9MWZ1"/>
<dbReference type="eggNOG" id="ENOG502SNPI">
    <property type="taxonomic scope" value="Eukaryota"/>
</dbReference>
<dbReference type="Pfam" id="PF06985">
    <property type="entry name" value="HET"/>
    <property type="match status" value="1"/>
</dbReference>
<evidence type="ECO:0000313" key="3">
    <source>
        <dbReference type="Proteomes" id="UP000007115"/>
    </source>
</evidence>
<dbReference type="GeneID" id="25788227"/>
<evidence type="ECO:0000313" key="2">
    <source>
        <dbReference type="EMBL" id="EHK21123.1"/>
    </source>
</evidence>
<reference evidence="2 3" key="1">
    <citation type="journal article" date="2011" name="Genome Biol.">
        <title>Comparative genome sequence analysis underscores mycoparasitism as the ancestral life style of Trichoderma.</title>
        <authorList>
            <person name="Kubicek C.P."/>
            <person name="Herrera-Estrella A."/>
            <person name="Seidl-Seiboth V."/>
            <person name="Martinez D.A."/>
            <person name="Druzhinina I.S."/>
            <person name="Thon M."/>
            <person name="Zeilinger S."/>
            <person name="Casas-Flores S."/>
            <person name="Horwitz B.A."/>
            <person name="Mukherjee P.K."/>
            <person name="Mukherjee M."/>
            <person name="Kredics L."/>
            <person name="Alcaraz L.D."/>
            <person name="Aerts A."/>
            <person name="Antal Z."/>
            <person name="Atanasova L."/>
            <person name="Cervantes-Badillo M.G."/>
            <person name="Challacombe J."/>
            <person name="Chertkov O."/>
            <person name="McCluskey K."/>
            <person name="Coulpier F."/>
            <person name="Deshpande N."/>
            <person name="von Doehren H."/>
            <person name="Ebbole D.J."/>
            <person name="Esquivel-Naranjo E.U."/>
            <person name="Fekete E."/>
            <person name="Flipphi M."/>
            <person name="Glaser F."/>
            <person name="Gomez-Rodriguez E.Y."/>
            <person name="Gruber S."/>
            <person name="Han C."/>
            <person name="Henrissat B."/>
            <person name="Hermosa R."/>
            <person name="Hernandez-Onate M."/>
            <person name="Karaffa L."/>
            <person name="Kosti I."/>
            <person name="Le Crom S."/>
            <person name="Lindquist E."/>
            <person name="Lucas S."/>
            <person name="Luebeck M."/>
            <person name="Luebeck P.S."/>
            <person name="Margeot A."/>
            <person name="Metz B."/>
            <person name="Misra M."/>
            <person name="Nevalainen H."/>
            <person name="Omann M."/>
            <person name="Packer N."/>
            <person name="Perrone G."/>
            <person name="Uresti-Rivera E.E."/>
            <person name="Salamov A."/>
            <person name="Schmoll M."/>
            <person name="Seiboth B."/>
            <person name="Shapiro H."/>
            <person name="Sukno S."/>
            <person name="Tamayo-Ramos J.A."/>
            <person name="Tisch D."/>
            <person name="Wiest A."/>
            <person name="Wilkinson H.H."/>
            <person name="Zhang M."/>
            <person name="Coutinho P.M."/>
            <person name="Kenerley C.M."/>
            <person name="Monte E."/>
            <person name="Baker S.E."/>
            <person name="Grigoriev I.V."/>
        </authorList>
    </citation>
    <scope>NUCLEOTIDE SEQUENCE [LARGE SCALE GENOMIC DNA]</scope>
    <source>
        <strain evidence="3">Gv29-8 / FGSC 10586</strain>
    </source>
</reference>
<dbReference type="InterPro" id="IPR052895">
    <property type="entry name" value="HetReg/Transcr_Mod"/>
</dbReference>
<dbReference type="RefSeq" id="XP_013955316.1">
    <property type="nucleotide sequence ID" value="XM_014099841.1"/>
</dbReference>
<dbReference type="OrthoDB" id="2157530at2759"/>
<dbReference type="PANTHER" id="PTHR24148">
    <property type="entry name" value="ANKYRIN REPEAT DOMAIN-CONTAINING PROTEIN 39 HOMOLOG-RELATED"/>
    <property type="match status" value="1"/>
</dbReference>
<feature type="non-terminal residue" evidence="2">
    <location>
        <position position="337"/>
    </location>
</feature>
<dbReference type="STRING" id="413071.G9MWZ1"/>
<dbReference type="HOGENOM" id="CLU_004184_3_4_1"/>
<dbReference type="VEuPathDB" id="FungiDB:TRIVIDRAFT_153219"/>
<dbReference type="EMBL" id="ABDF02000075">
    <property type="protein sequence ID" value="EHK21123.1"/>
    <property type="molecule type" value="Genomic_DNA"/>
</dbReference>
<name>G9MWZ1_HYPVG</name>
<keyword evidence="3" id="KW-1185">Reference proteome</keyword>
<dbReference type="PANTHER" id="PTHR24148:SF79">
    <property type="entry name" value="HETEROKARYON INCOMPATIBILITY DOMAIN-CONTAINING PROTEIN"/>
    <property type="match status" value="1"/>
</dbReference>
<organism evidence="2 3">
    <name type="scientific">Hypocrea virens (strain Gv29-8 / FGSC 10586)</name>
    <name type="common">Gliocladium virens</name>
    <name type="synonym">Trichoderma virens</name>
    <dbReference type="NCBI Taxonomy" id="413071"/>
    <lineage>
        <taxon>Eukaryota</taxon>
        <taxon>Fungi</taxon>
        <taxon>Dikarya</taxon>
        <taxon>Ascomycota</taxon>
        <taxon>Pezizomycotina</taxon>
        <taxon>Sordariomycetes</taxon>
        <taxon>Hypocreomycetidae</taxon>
        <taxon>Hypocreales</taxon>
        <taxon>Hypocreaceae</taxon>
        <taxon>Trichoderma</taxon>
    </lineage>
</organism>
<feature type="domain" description="Heterokaryon incompatibility" evidence="1">
    <location>
        <begin position="52"/>
        <end position="195"/>
    </location>
</feature>